<reference evidence="3" key="1">
    <citation type="thesis" date="2021" institute="BYU ScholarsArchive" country="Provo, UT, USA">
        <title>Applications of and Algorithms for Genome Assembly and Genomic Analyses with an Emphasis on Marine Teleosts.</title>
        <authorList>
            <person name="Pickett B.D."/>
        </authorList>
    </citation>
    <scope>NUCLEOTIDE SEQUENCE</scope>
    <source>
        <strain evidence="3">HI-2016</strain>
    </source>
</reference>
<dbReference type="Proteomes" id="UP000824540">
    <property type="component" value="Unassembled WGS sequence"/>
</dbReference>
<evidence type="ECO:0000256" key="1">
    <source>
        <dbReference type="SAM" id="MobiDB-lite"/>
    </source>
</evidence>
<name>A0A8T2P0Q3_9TELE</name>
<dbReference type="AlphaFoldDB" id="A0A8T2P0Q3"/>
<feature type="transmembrane region" description="Helical" evidence="2">
    <location>
        <begin position="12"/>
        <end position="34"/>
    </location>
</feature>
<keyword evidence="2" id="KW-1133">Transmembrane helix</keyword>
<gene>
    <name evidence="3" type="ORF">JZ751_007829</name>
</gene>
<evidence type="ECO:0000313" key="3">
    <source>
        <dbReference type="EMBL" id="KAG9346014.1"/>
    </source>
</evidence>
<evidence type="ECO:0000256" key="2">
    <source>
        <dbReference type="SAM" id="Phobius"/>
    </source>
</evidence>
<feature type="compositionally biased region" description="Basic residues" evidence="1">
    <location>
        <begin position="205"/>
        <end position="221"/>
    </location>
</feature>
<keyword evidence="2" id="KW-0472">Membrane</keyword>
<organism evidence="3 4">
    <name type="scientific">Albula glossodonta</name>
    <name type="common">roundjaw bonefish</name>
    <dbReference type="NCBI Taxonomy" id="121402"/>
    <lineage>
        <taxon>Eukaryota</taxon>
        <taxon>Metazoa</taxon>
        <taxon>Chordata</taxon>
        <taxon>Craniata</taxon>
        <taxon>Vertebrata</taxon>
        <taxon>Euteleostomi</taxon>
        <taxon>Actinopterygii</taxon>
        <taxon>Neopterygii</taxon>
        <taxon>Teleostei</taxon>
        <taxon>Albuliformes</taxon>
        <taxon>Albulidae</taxon>
        <taxon>Albula</taxon>
    </lineage>
</organism>
<dbReference type="OrthoDB" id="8962845at2759"/>
<dbReference type="EMBL" id="JAFBMS010000016">
    <property type="protein sequence ID" value="KAG9346014.1"/>
    <property type="molecule type" value="Genomic_DNA"/>
</dbReference>
<evidence type="ECO:0000313" key="4">
    <source>
        <dbReference type="Proteomes" id="UP000824540"/>
    </source>
</evidence>
<feature type="region of interest" description="Disordered" evidence="1">
    <location>
        <begin position="203"/>
        <end position="235"/>
    </location>
</feature>
<sequence length="235" mass="26212">MELCQMDSQRCLALQHLSVLSQLCSYWLLMYFLLAFPSPPLPGEQAKNIPGESVTEEQFTDEDGNIITRKVIRKVIRRVVTADDKGQERGKKEGDSKKTQKKFEEDRSKGLGSPRAQAEVGTQTEICCPDCVAVTVLPCLRCYDSVAVGGIMVPREAWLPANQTLGLWVSVCSESEFAVAELPTLKESVQFFTHYFLPYSMGKPAKQKRRKGDMGRKRSNHNGHSALPGYGNVLL</sequence>
<accession>A0A8T2P0Q3</accession>
<proteinExistence type="predicted"/>
<protein>
    <submittedName>
        <fullName evidence="3">Uncharacterized protein</fullName>
    </submittedName>
</protein>
<feature type="region of interest" description="Disordered" evidence="1">
    <location>
        <begin position="84"/>
        <end position="117"/>
    </location>
</feature>
<comment type="caution">
    <text evidence="3">The sequence shown here is derived from an EMBL/GenBank/DDBJ whole genome shotgun (WGS) entry which is preliminary data.</text>
</comment>
<keyword evidence="2" id="KW-0812">Transmembrane</keyword>
<keyword evidence="4" id="KW-1185">Reference proteome</keyword>
<feature type="compositionally biased region" description="Basic and acidic residues" evidence="1">
    <location>
        <begin position="84"/>
        <end position="109"/>
    </location>
</feature>